<evidence type="ECO:0000256" key="8">
    <source>
        <dbReference type="ARBA" id="ARBA00022753"/>
    </source>
</evidence>
<comment type="subcellular location">
    <subcellularLocation>
        <location evidence="1">Endosome membrane</location>
        <topology evidence="1">Lipid-anchor</topology>
    </subcellularLocation>
    <subcellularLocation>
        <location evidence="12">Golgi apparatus</location>
        <location evidence="12">trans-Golgi network membrane</location>
        <topology evidence="12">Lipid-anchor</topology>
    </subcellularLocation>
</comment>
<keyword evidence="7" id="KW-0547">Nucleotide-binding</keyword>
<dbReference type="SUPFAM" id="SSF56112">
    <property type="entry name" value="Protein kinase-like (PK-like)"/>
    <property type="match status" value="1"/>
</dbReference>
<dbReference type="GO" id="GO:0016236">
    <property type="term" value="P:macroautophagy"/>
    <property type="evidence" value="ECO:0007669"/>
    <property type="project" value="InterPro"/>
</dbReference>
<dbReference type="EC" id="2.7.11.1" evidence="2"/>
<evidence type="ECO:0000256" key="14">
    <source>
        <dbReference type="ARBA" id="ARBA00048977"/>
    </source>
</evidence>
<dbReference type="STRING" id="4955.A0A1G4MII8"/>
<feature type="repeat" description="WD" evidence="16">
    <location>
        <begin position="1042"/>
        <end position="1075"/>
    </location>
</feature>
<dbReference type="FunFam" id="1.10.510.10:FF:000497">
    <property type="entry name" value="Phosphoinositide 3-kinase regulatory subunit"/>
    <property type="match status" value="1"/>
</dbReference>
<dbReference type="GO" id="GO:0005524">
    <property type="term" value="F:ATP binding"/>
    <property type="evidence" value="ECO:0007669"/>
    <property type="project" value="UniProtKB-KW"/>
</dbReference>
<dbReference type="Gene3D" id="1.25.10.10">
    <property type="entry name" value="Leucine-rich Repeat Variant"/>
    <property type="match status" value="1"/>
</dbReference>
<keyword evidence="19" id="KW-1185">Reference proteome</keyword>
<dbReference type="InterPro" id="IPR055231">
    <property type="entry name" value="2AA_helical"/>
</dbReference>
<dbReference type="InterPro" id="IPR045162">
    <property type="entry name" value="Vps15-like"/>
</dbReference>
<dbReference type="InterPro" id="IPR015943">
    <property type="entry name" value="WD40/YVTN_repeat-like_dom_sf"/>
</dbReference>
<sequence>MGAQLSLLAQTAPSIAISSYVDVLDEIHYISQLNSSRFLKTCKALDPNGEILIKVFIKPADDYSLRSLDKDLTKESSILAQLPNALNYSKIVETDRAGYLIRQHLRSNLYDRLSSRPFLTTIEMKFITFQLLQALEDIHMRGITHGDLKTENLMLTSWTWLILTDFAGYLKPVYLPEDNPGEFSFYFDTSQRRSCYLAPERFNTQMYEQTKESKIVPNKEMDIFSAGCCIAELFSEGHSIFNLSQLFKYKNGEYNPDEFLNQYIDDSALKNLITDMIQLDPKKRKSARELLAKYRGNFFPEYFYTFFYEYFKNLAVLNGSISSFEKTCASSVLSERPIEVDQAVIKIYKDFSKICASLNYPMQIDETDDDSTDRIFKDSLTIPSVGTARLRQFEPEISSVKDESALVFLSILLHALRNLVYPSSKLKCLELVTALSQYISDANKLDRVIPFLVSMFFDESPNVQGLAIQSTFQILSTVERLNPINENIFVDFLLPRVRKLLQTSKQNFYVRMVLADCLGEIAGTATRFQELSSLLRSSTDDLSQSFTRSKKARRKLVHDFEEITVALLTDSETCVKIALLTDILPICHLFGRERTNDVILSHLITYLNDKNSSLRIRLIQTITGVAILLGPITLEQYILPLLIQTITDSEELVVVSVLQSLKALCKVGMIRKYYFYDISNVISTLLLHPNVWIRQFSLMLLIEISGKLTKAEIYCLLYPIIRPYFEFDIQLTWDSMLSSCKKPVSRTVYNLLCTWSLRATKTLFWKQVPNKNVDSFGNNSLVFITKDYTLKNYGLNNGLKLSKVSLKSLDNKEILLTTEDNNWLDKIKTVGLHENELWKIASLRAYVFRVAKMIARKPESFSSVTQFSRNGVPNLEVSSSSRLPRNVFFNVEFVNGTTNDNLHMLLRRQSVAGQNLTQEERTLSLPKPLDLNGSLVLNTKFAQPTITPNLDNVYVQLEPSKQIQSHDHSRDSEMNFSQSRYIVQNSYEGDVKSIKEFLKSVKITPTLREYPEFGMYSSQAYPSLRKQGSGSFFKGTFVSQITEHRPAAITALAACPHNPYLITASDQGVIKFWDVLKIRSGKTFSSSLSFETGSPVTDLKFLAGFDVFAATTKDGSLLLIRVHFGDQSNFRTFKHFKVIRNLSMTDGKEYALNIVVTCSDTSPYIIALTNLSRAFVVDVRSMEVLRIIENLPTHGAVLSCVVSEDASCLIFGTSKGIIDVWDLRFGILVNSWTFADHSPVTKLEFYNSLAKKNERNVIIVGGSSMSIFTIWDYAKVECRYVVLGDESSPTLSDYRPVYTKGDVDESTTEISVSAISALMVRDHNIFVAMNRTHSILHFNLKEKIGSTILPSPNSNRYVFRFESLTANMMVLYKQKTTSDDKLVDPLNLHHDSISSMAIIGTSKYQLLASGDNSGIINFYA</sequence>
<keyword evidence="9" id="KW-0418">Kinase</keyword>
<dbReference type="InterPro" id="IPR000719">
    <property type="entry name" value="Prot_kinase_dom"/>
</dbReference>
<evidence type="ECO:0000256" key="15">
    <source>
        <dbReference type="PROSITE-ProRule" id="PRU00103"/>
    </source>
</evidence>
<proteinExistence type="predicted"/>
<dbReference type="CDD" id="cd13980">
    <property type="entry name" value="STKc_Vps15"/>
    <property type="match status" value="1"/>
</dbReference>
<keyword evidence="6" id="KW-0677">Repeat</keyword>
<reference evidence="18 19" key="1">
    <citation type="submission" date="2016-03" db="EMBL/GenBank/DDBJ databases">
        <authorList>
            <person name="Devillers H."/>
        </authorList>
    </citation>
    <scope>NUCLEOTIDE SEQUENCE [LARGE SCALE GENOMIC DNA]</scope>
    <source>
        <strain evidence="18">CBS 6772</strain>
    </source>
</reference>
<dbReference type="PANTHER" id="PTHR17583:SF0">
    <property type="entry name" value="PHOSPHOINOSITIDE 3-KINASE REGULATORY SUBUNIT 4"/>
    <property type="match status" value="1"/>
</dbReference>
<dbReference type="GO" id="GO:0010008">
    <property type="term" value="C:endosome membrane"/>
    <property type="evidence" value="ECO:0007669"/>
    <property type="project" value="UniProtKB-SubCell"/>
</dbReference>
<dbReference type="GO" id="GO:0034271">
    <property type="term" value="C:phosphatidylinositol 3-kinase complex, class III, type I"/>
    <property type="evidence" value="ECO:0007669"/>
    <property type="project" value="TreeGrafter"/>
</dbReference>
<organism evidence="18 19">
    <name type="scientific">Lachancea fermentati</name>
    <name type="common">Zygosaccharomyces fermentati</name>
    <dbReference type="NCBI Taxonomy" id="4955"/>
    <lineage>
        <taxon>Eukaryota</taxon>
        <taxon>Fungi</taxon>
        <taxon>Dikarya</taxon>
        <taxon>Ascomycota</taxon>
        <taxon>Saccharomycotina</taxon>
        <taxon>Saccharomycetes</taxon>
        <taxon>Saccharomycetales</taxon>
        <taxon>Saccharomycetaceae</taxon>
        <taxon>Lachancea</taxon>
    </lineage>
</organism>
<dbReference type="Pfam" id="PF00069">
    <property type="entry name" value="Pkinase"/>
    <property type="match status" value="1"/>
</dbReference>
<comment type="catalytic activity">
    <reaction evidence="13">
        <text>L-threonyl-[protein] + ATP = O-phospho-L-threonyl-[protein] + ADP + H(+)</text>
        <dbReference type="Rhea" id="RHEA:46608"/>
        <dbReference type="Rhea" id="RHEA-COMP:11060"/>
        <dbReference type="Rhea" id="RHEA-COMP:11605"/>
        <dbReference type="ChEBI" id="CHEBI:15378"/>
        <dbReference type="ChEBI" id="CHEBI:30013"/>
        <dbReference type="ChEBI" id="CHEBI:30616"/>
        <dbReference type="ChEBI" id="CHEBI:61977"/>
        <dbReference type="ChEBI" id="CHEBI:456216"/>
        <dbReference type="EC" id="2.7.11.1"/>
    </reaction>
    <physiologicalReaction direction="left-to-right" evidence="13">
        <dbReference type="Rhea" id="RHEA:46609"/>
    </physiologicalReaction>
</comment>
<dbReference type="Pfam" id="PF00400">
    <property type="entry name" value="WD40"/>
    <property type="match status" value="1"/>
</dbReference>
<dbReference type="OMA" id="YNLLCSW"/>
<dbReference type="SUPFAM" id="SSF48371">
    <property type="entry name" value="ARM repeat"/>
    <property type="match status" value="1"/>
</dbReference>
<dbReference type="InterPro" id="IPR016024">
    <property type="entry name" value="ARM-type_fold"/>
</dbReference>
<feature type="repeat" description="HEAT" evidence="15">
    <location>
        <begin position="599"/>
        <end position="637"/>
    </location>
</feature>
<dbReference type="PROSITE" id="PS50082">
    <property type="entry name" value="WD_REPEATS_2"/>
    <property type="match status" value="1"/>
</dbReference>
<evidence type="ECO:0000256" key="16">
    <source>
        <dbReference type="PROSITE-ProRule" id="PRU00221"/>
    </source>
</evidence>
<dbReference type="GO" id="GO:0004674">
    <property type="term" value="F:protein serine/threonine kinase activity"/>
    <property type="evidence" value="ECO:0007669"/>
    <property type="project" value="UniProtKB-KW"/>
</dbReference>
<dbReference type="GO" id="GO:0034272">
    <property type="term" value="C:phosphatidylinositol 3-kinase complex, class III, type II"/>
    <property type="evidence" value="ECO:0007669"/>
    <property type="project" value="TreeGrafter"/>
</dbReference>
<dbReference type="SMART" id="SM00320">
    <property type="entry name" value="WD40"/>
    <property type="match status" value="4"/>
</dbReference>
<dbReference type="PROSITE" id="PS50011">
    <property type="entry name" value="PROTEIN_KINASE_DOM"/>
    <property type="match status" value="1"/>
</dbReference>
<evidence type="ECO:0000256" key="10">
    <source>
        <dbReference type="ARBA" id="ARBA00022840"/>
    </source>
</evidence>
<dbReference type="Pfam" id="PF22956">
    <property type="entry name" value="VPS15-like_hel"/>
    <property type="match status" value="1"/>
</dbReference>
<accession>A0A1G4MII8</accession>
<dbReference type="InterPro" id="IPR011989">
    <property type="entry name" value="ARM-like"/>
</dbReference>
<feature type="domain" description="Protein kinase" evidence="17">
    <location>
        <begin position="27"/>
        <end position="307"/>
    </location>
</feature>
<dbReference type="GO" id="GO:0071561">
    <property type="term" value="C:nucleus-vacuole junction"/>
    <property type="evidence" value="ECO:0007669"/>
    <property type="project" value="TreeGrafter"/>
</dbReference>
<dbReference type="PANTHER" id="PTHR17583">
    <property type="entry name" value="PHOSPHOINOSITIDE 3-KINASE REGULATORY SUBUNIT 4"/>
    <property type="match status" value="1"/>
</dbReference>
<dbReference type="GO" id="GO:0005770">
    <property type="term" value="C:late endosome"/>
    <property type="evidence" value="ECO:0007669"/>
    <property type="project" value="TreeGrafter"/>
</dbReference>
<evidence type="ECO:0000256" key="6">
    <source>
        <dbReference type="ARBA" id="ARBA00022737"/>
    </source>
</evidence>
<dbReference type="OrthoDB" id="242910at2759"/>
<dbReference type="EMBL" id="LT598486">
    <property type="protein sequence ID" value="SCW03714.1"/>
    <property type="molecule type" value="Genomic_DNA"/>
</dbReference>
<keyword evidence="8" id="KW-0967">Endosome</keyword>
<dbReference type="PROSITE" id="PS50077">
    <property type="entry name" value="HEAT_REPEAT"/>
    <property type="match status" value="1"/>
</dbReference>
<comment type="catalytic activity">
    <reaction evidence="14">
        <text>L-seryl-[protein] + ATP = O-phospho-L-seryl-[protein] + ADP + H(+)</text>
        <dbReference type="Rhea" id="RHEA:17989"/>
        <dbReference type="Rhea" id="RHEA-COMP:9863"/>
        <dbReference type="Rhea" id="RHEA-COMP:11604"/>
        <dbReference type="ChEBI" id="CHEBI:15378"/>
        <dbReference type="ChEBI" id="CHEBI:29999"/>
        <dbReference type="ChEBI" id="CHEBI:30616"/>
        <dbReference type="ChEBI" id="CHEBI:83421"/>
        <dbReference type="ChEBI" id="CHEBI:456216"/>
        <dbReference type="EC" id="2.7.11.1"/>
    </reaction>
    <physiologicalReaction direction="left-to-right" evidence="14">
        <dbReference type="Rhea" id="RHEA:17990"/>
    </physiologicalReaction>
</comment>
<evidence type="ECO:0000256" key="2">
    <source>
        <dbReference type="ARBA" id="ARBA00012513"/>
    </source>
</evidence>
<keyword evidence="10" id="KW-0067">ATP-binding</keyword>
<dbReference type="SMART" id="SM00220">
    <property type="entry name" value="S_TKc"/>
    <property type="match status" value="1"/>
</dbReference>
<dbReference type="InterPro" id="IPR011009">
    <property type="entry name" value="Kinase-like_dom_sf"/>
</dbReference>
<keyword evidence="5" id="KW-0808">Transferase</keyword>
<evidence type="ECO:0000256" key="3">
    <source>
        <dbReference type="ARBA" id="ARBA00022527"/>
    </source>
</evidence>
<dbReference type="GO" id="GO:0005794">
    <property type="term" value="C:Golgi apparatus"/>
    <property type="evidence" value="ECO:0007669"/>
    <property type="project" value="UniProtKB-SubCell"/>
</dbReference>
<dbReference type="InterPro" id="IPR008271">
    <property type="entry name" value="Ser/Thr_kinase_AS"/>
</dbReference>
<evidence type="ECO:0000256" key="4">
    <source>
        <dbReference type="ARBA" id="ARBA00022574"/>
    </source>
</evidence>
<evidence type="ECO:0000256" key="1">
    <source>
        <dbReference type="ARBA" id="ARBA00004455"/>
    </source>
</evidence>
<dbReference type="InterPro" id="IPR021133">
    <property type="entry name" value="HEAT_type_2"/>
</dbReference>
<dbReference type="GO" id="GO:0006623">
    <property type="term" value="P:protein targeting to vacuole"/>
    <property type="evidence" value="ECO:0007669"/>
    <property type="project" value="TreeGrafter"/>
</dbReference>
<evidence type="ECO:0000313" key="18">
    <source>
        <dbReference type="EMBL" id="SCW03714.1"/>
    </source>
</evidence>
<dbReference type="Proteomes" id="UP000190831">
    <property type="component" value="Chromosome G"/>
</dbReference>
<dbReference type="InterPro" id="IPR001680">
    <property type="entry name" value="WD40_rpt"/>
</dbReference>
<gene>
    <name evidence="18" type="ORF">LAFE_0G16600G</name>
</gene>
<keyword evidence="3" id="KW-0723">Serine/threonine-protein kinase</keyword>
<evidence type="ECO:0000256" key="12">
    <source>
        <dbReference type="ARBA" id="ARBA00037864"/>
    </source>
</evidence>
<evidence type="ECO:0000256" key="9">
    <source>
        <dbReference type="ARBA" id="ARBA00022777"/>
    </source>
</evidence>
<evidence type="ECO:0000256" key="5">
    <source>
        <dbReference type="ARBA" id="ARBA00022679"/>
    </source>
</evidence>
<keyword evidence="11" id="KW-0072">Autophagy</keyword>
<evidence type="ECO:0000259" key="17">
    <source>
        <dbReference type="PROSITE" id="PS50011"/>
    </source>
</evidence>
<evidence type="ECO:0000313" key="19">
    <source>
        <dbReference type="Proteomes" id="UP000190831"/>
    </source>
</evidence>
<evidence type="ECO:0000256" key="13">
    <source>
        <dbReference type="ARBA" id="ARBA00048659"/>
    </source>
</evidence>
<dbReference type="InterPro" id="IPR036322">
    <property type="entry name" value="WD40_repeat_dom_sf"/>
</dbReference>
<dbReference type="GO" id="GO:0045324">
    <property type="term" value="P:late endosome to vacuole transport"/>
    <property type="evidence" value="ECO:0007669"/>
    <property type="project" value="InterPro"/>
</dbReference>
<keyword evidence="4 16" id="KW-0853">WD repeat</keyword>
<dbReference type="Gene3D" id="2.130.10.10">
    <property type="entry name" value="YVTN repeat-like/Quinoprotein amine dehydrogenase"/>
    <property type="match status" value="2"/>
</dbReference>
<dbReference type="SUPFAM" id="SSF50978">
    <property type="entry name" value="WD40 repeat-like"/>
    <property type="match status" value="1"/>
</dbReference>
<protein>
    <recommendedName>
        <fullName evidence="2">non-specific serine/threonine protein kinase</fullName>
        <ecNumber evidence="2">2.7.11.1</ecNumber>
    </recommendedName>
</protein>
<name>A0A1G4MII8_LACFM</name>
<dbReference type="PROSITE" id="PS00108">
    <property type="entry name" value="PROTEIN_KINASE_ST"/>
    <property type="match status" value="1"/>
</dbReference>
<dbReference type="Gene3D" id="1.10.510.10">
    <property type="entry name" value="Transferase(Phosphotransferase) domain 1"/>
    <property type="match status" value="1"/>
</dbReference>
<evidence type="ECO:0000256" key="7">
    <source>
        <dbReference type="ARBA" id="ARBA00022741"/>
    </source>
</evidence>
<evidence type="ECO:0000256" key="11">
    <source>
        <dbReference type="ARBA" id="ARBA00023006"/>
    </source>
</evidence>